<keyword evidence="6" id="KW-0325">Glycoprotein</keyword>
<evidence type="ECO:0000256" key="5">
    <source>
        <dbReference type="ARBA" id="ARBA00022801"/>
    </source>
</evidence>
<dbReference type="GO" id="GO:0006508">
    <property type="term" value="P:proteolysis"/>
    <property type="evidence" value="ECO:0007669"/>
    <property type="project" value="UniProtKB-KW"/>
</dbReference>
<keyword evidence="2 7" id="KW-0121">Carboxypeptidase</keyword>
<dbReference type="InterPro" id="IPR018202">
    <property type="entry name" value="Ser_caboxypep_ser_AS"/>
</dbReference>
<evidence type="ECO:0000256" key="3">
    <source>
        <dbReference type="ARBA" id="ARBA00022670"/>
    </source>
</evidence>
<gene>
    <name evidence="9" type="ORF">C8A00DRAFT_16888</name>
</gene>
<reference evidence="9" key="2">
    <citation type="submission" date="2023-05" db="EMBL/GenBank/DDBJ databases">
        <authorList>
            <consortium name="Lawrence Berkeley National Laboratory"/>
            <person name="Steindorff A."/>
            <person name="Hensen N."/>
            <person name="Bonometti L."/>
            <person name="Westerberg I."/>
            <person name="Brannstrom I.O."/>
            <person name="Guillou S."/>
            <person name="Cros-Aarteil S."/>
            <person name="Calhoun S."/>
            <person name="Haridas S."/>
            <person name="Kuo A."/>
            <person name="Mondo S."/>
            <person name="Pangilinan J."/>
            <person name="Riley R."/>
            <person name="Labutti K."/>
            <person name="Andreopoulos B."/>
            <person name="Lipzen A."/>
            <person name="Chen C."/>
            <person name="Yanf M."/>
            <person name="Daum C."/>
            <person name="Ng V."/>
            <person name="Clum A."/>
            <person name="Ohm R."/>
            <person name="Martin F."/>
            <person name="Silar P."/>
            <person name="Natvig D."/>
            <person name="Lalanne C."/>
            <person name="Gautier V."/>
            <person name="Ament-Velasquez S.L."/>
            <person name="Kruys A."/>
            <person name="Hutchinson M.I."/>
            <person name="Powell A.J."/>
            <person name="Barry K."/>
            <person name="Miller A.N."/>
            <person name="Grigoriev I.V."/>
            <person name="Debuchy R."/>
            <person name="Gladieux P."/>
            <person name="Thoren M.H."/>
            <person name="Johannesson H."/>
        </authorList>
    </citation>
    <scope>NUCLEOTIDE SEQUENCE</scope>
    <source>
        <strain evidence="9">CBS 538.74</strain>
    </source>
</reference>
<reference evidence="9" key="1">
    <citation type="journal article" date="2023" name="Mol. Phylogenet. Evol.">
        <title>Genome-scale phylogeny and comparative genomics of the fungal order Sordariales.</title>
        <authorList>
            <person name="Hensen N."/>
            <person name="Bonometti L."/>
            <person name="Westerberg I."/>
            <person name="Brannstrom I.O."/>
            <person name="Guillou S."/>
            <person name="Cros-Aarteil S."/>
            <person name="Calhoun S."/>
            <person name="Haridas S."/>
            <person name="Kuo A."/>
            <person name="Mondo S."/>
            <person name="Pangilinan J."/>
            <person name="Riley R."/>
            <person name="LaButti K."/>
            <person name="Andreopoulos B."/>
            <person name="Lipzen A."/>
            <person name="Chen C."/>
            <person name="Yan M."/>
            <person name="Daum C."/>
            <person name="Ng V."/>
            <person name="Clum A."/>
            <person name="Steindorff A."/>
            <person name="Ohm R.A."/>
            <person name="Martin F."/>
            <person name="Silar P."/>
            <person name="Natvig D.O."/>
            <person name="Lalanne C."/>
            <person name="Gautier V."/>
            <person name="Ament-Velasquez S.L."/>
            <person name="Kruys A."/>
            <person name="Hutchinson M.I."/>
            <person name="Powell A.J."/>
            <person name="Barry K."/>
            <person name="Miller A.N."/>
            <person name="Grigoriev I.V."/>
            <person name="Debuchy R."/>
            <person name="Gladieux P."/>
            <person name="Hiltunen Thoren M."/>
            <person name="Johannesson H."/>
        </authorList>
    </citation>
    <scope>NUCLEOTIDE SEQUENCE</scope>
    <source>
        <strain evidence="9">CBS 538.74</strain>
    </source>
</reference>
<dbReference type="SUPFAM" id="SSF53474">
    <property type="entry name" value="alpha/beta-Hydrolases"/>
    <property type="match status" value="1"/>
</dbReference>
<dbReference type="Gene3D" id="3.40.50.1820">
    <property type="entry name" value="alpha/beta hydrolase"/>
    <property type="match status" value="1"/>
</dbReference>
<evidence type="ECO:0000256" key="6">
    <source>
        <dbReference type="ARBA" id="ARBA00023180"/>
    </source>
</evidence>
<keyword evidence="5 7" id="KW-0378">Hydrolase</keyword>
<feature type="region of interest" description="Disordered" evidence="8">
    <location>
        <begin position="538"/>
        <end position="577"/>
    </location>
</feature>
<proteinExistence type="inferred from homology"/>
<dbReference type="EC" id="3.4.16.-" evidence="7"/>
<dbReference type="InterPro" id="IPR001563">
    <property type="entry name" value="Peptidase_S10"/>
</dbReference>
<dbReference type="InterPro" id="IPR029058">
    <property type="entry name" value="AB_hydrolase_fold"/>
</dbReference>
<evidence type="ECO:0000256" key="1">
    <source>
        <dbReference type="ARBA" id="ARBA00009431"/>
    </source>
</evidence>
<evidence type="ECO:0000256" key="2">
    <source>
        <dbReference type="ARBA" id="ARBA00022645"/>
    </source>
</evidence>
<comment type="caution">
    <text evidence="9">The sequence shown here is derived from an EMBL/GenBank/DDBJ whole genome shotgun (WGS) entry which is preliminary data.</text>
</comment>
<protein>
    <recommendedName>
        <fullName evidence="7">Carboxypeptidase</fullName>
        <ecNumber evidence="7">3.4.16.-</ecNumber>
    </recommendedName>
</protein>
<dbReference type="PANTHER" id="PTHR11802:SF479">
    <property type="entry name" value="CARBOXYPEPTIDASE"/>
    <property type="match status" value="1"/>
</dbReference>
<feature type="chain" id="PRO_5042671504" description="Carboxypeptidase" evidence="7">
    <location>
        <begin position="19"/>
        <end position="577"/>
    </location>
</feature>
<keyword evidence="4 7" id="KW-0732">Signal</keyword>
<evidence type="ECO:0000256" key="8">
    <source>
        <dbReference type="SAM" id="MobiDB-lite"/>
    </source>
</evidence>
<organism evidence="9 10">
    <name type="scientific">Chaetomidium leptoderma</name>
    <dbReference type="NCBI Taxonomy" id="669021"/>
    <lineage>
        <taxon>Eukaryota</taxon>
        <taxon>Fungi</taxon>
        <taxon>Dikarya</taxon>
        <taxon>Ascomycota</taxon>
        <taxon>Pezizomycotina</taxon>
        <taxon>Sordariomycetes</taxon>
        <taxon>Sordariomycetidae</taxon>
        <taxon>Sordariales</taxon>
        <taxon>Chaetomiaceae</taxon>
        <taxon>Chaetomidium</taxon>
    </lineage>
</organism>
<accession>A0AAN6VI64</accession>
<sequence>MLWTSFLPALLLSGTAEAAGRSIAHAGKRHVEHAAKRARPAIAGGHHHRIVDREEKGHKFLNANTTKFAVDGKGIPDVDFDVGESYSGLLPISGDPNDENNLFFWFFPSTNPAADKEILIWLNGGPGCSSFEGLLQENGPFLWQYGTYKPVENPWSWHTLTNIVYIEQPVGTGFSTGKATITSEEELAAQFMGFWKNFIDTFSMHGYKVYIAGESYAGYYCPYIASAFLDAEDKTYYDMSGMTIYNPSLTRDEIQEPIPVVQFTEYWSGLFPFNDTFRADLKRREKKCGYADFVAEYLVYPPKGPMPAQLPGTHKNGTTRDECWNIYWDIFEAISLLNPCFDIYQVATTCPLLWDVLGFPGSMPYLPDGAQVYFDRADVKRAIHAPQDFTWEECSSDDVFVNGTDNSQPSTVSVLPHVIDKTQNVVIGHSALDMILLANGTLLALQNMTWGGRLGFQHRPDQPFYVPHTSGNMTTLSTLAAAGVFGSLVSERGLTYVGVDLAGHMVPQYAPSAAYRHVEFMLGRVDCMNCTVPFTTDPGTSLQSTGPLGKGTAPQGWSNKRKGGGGGKHHGPGRPRR</sequence>
<dbReference type="GO" id="GO:0004185">
    <property type="term" value="F:serine-type carboxypeptidase activity"/>
    <property type="evidence" value="ECO:0007669"/>
    <property type="project" value="UniProtKB-UniRule"/>
</dbReference>
<dbReference type="PROSITE" id="PS00131">
    <property type="entry name" value="CARBOXYPEPT_SER_SER"/>
    <property type="match status" value="1"/>
</dbReference>
<dbReference type="InterPro" id="IPR033124">
    <property type="entry name" value="Ser_caboxypep_his_AS"/>
</dbReference>
<dbReference type="FunFam" id="3.40.50.1820:FF:000118">
    <property type="entry name" value="Carboxypeptidase"/>
    <property type="match status" value="1"/>
</dbReference>
<dbReference type="Pfam" id="PF00450">
    <property type="entry name" value="Peptidase_S10"/>
    <property type="match status" value="1"/>
</dbReference>
<name>A0AAN6VI64_9PEZI</name>
<feature type="signal peptide" evidence="7">
    <location>
        <begin position="1"/>
        <end position="18"/>
    </location>
</feature>
<dbReference type="PANTHER" id="PTHR11802">
    <property type="entry name" value="SERINE PROTEASE FAMILY S10 SERINE CARBOXYPEPTIDASE"/>
    <property type="match status" value="1"/>
</dbReference>
<dbReference type="AlphaFoldDB" id="A0AAN6VI64"/>
<feature type="compositionally biased region" description="Basic residues" evidence="8">
    <location>
        <begin position="559"/>
        <end position="577"/>
    </location>
</feature>
<evidence type="ECO:0000256" key="4">
    <source>
        <dbReference type="ARBA" id="ARBA00022729"/>
    </source>
</evidence>
<dbReference type="PRINTS" id="PR00724">
    <property type="entry name" value="CRBOXYPTASEC"/>
</dbReference>
<keyword evidence="3 7" id="KW-0645">Protease</keyword>
<dbReference type="EMBL" id="MU857002">
    <property type="protein sequence ID" value="KAK4151739.1"/>
    <property type="molecule type" value="Genomic_DNA"/>
</dbReference>
<dbReference type="Proteomes" id="UP001302745">
    <property type="component" value="Unassembled WGS sequence"/>
</dbReference>
<keyword evidence="10" id="KW-1185">Reference proteome</keyword>
<comment type="similarity">
    <text evidence="1 7">Belongs to the peptidase S10 family.</text>
</comment>
<evidence type="ECO:0000313" key="10">
    <source>
        <dbReference type="Proteomes" id="UP001302745"/>
    </source>
</evidence>
<dbReference type="PROSITE" id="PS00560">
    <property type="entry name" value="CARBOXYPEPT_SER_HIS"/>
    <property type="match status" value="1"/>
</dbReference>
<evidence type="ECO:0000256" key="7">
    <source>
        <dbReference type="RuleBase" id="RU361156"/>
    </source>
</evidence>
<evidence type="ECO:0000313" key="9">
    <source>
        <dbReference type="EMBL" id="KAK4151739.1"/>
    </source>
</evidence>